<keyword evidence="1" id="KW-0175">Coiled coil</keyword>
<proteinExistence type="predicted"/>
<sequence length="126" mass="14157">MTIDEIVDTILGTKSGYIKGLGYGPKPNTTRSTQRRTTELEDSLKKAKQEAGEMLKKFKKHSRRIWQVIVRSLERISNVLCLLKYFNKVLYFHNASFLASDMCDIAAVRIAHIGASLDVLLVAAAE</sequence>
<reference evidence="2 3" key="1">
    <citation type="submission" date="2020-09" db="EMBL/GenBank/DDBJ databases">
        <title>De no assembly of potato wild relative species, Solanum commersonii.</title>
        <authorList>
            <person name="Cho K."/>
        </authorList>
    </citation>
    <scope>NUCLEOTIDE SEQUENCE [LARGE SCALE GENOMIC DNA]</scope>
    <source>
        <strain evidence="2">LZ3.2</strain>
        <tissue evidence="2">Leaf</tissue>
    </source>
</reference>
<evidence type="ECO:0000313" key="3">
    <source>
        <dbReference type="Proteomes" id="UP000824120"/>
    </source>
</evidence>
<dbReference type="OrthoDB" id="1706770at2759"/>
<organism evidence="2 3">
    <name type="scientific">Solanum commersonii</name>
    <name type="common">Commerson's wild potato</name>
    <name type="synonym">Commerson's nightshade</name>
    <dbReference type="NCBI Taxonomy" id="4109"/>
    <lineage>
        <taxon>Eukaryota</taxon>
        <taxon>Viridiplantae</taxon>
        <taxon>Streptophyta</taxon>
        <taxon>Embryophyta</taxon>
        <taxon>Tracheophyta</taxon>
        <taxon>Spermatophyta</taxon>
        <taxon>Magnoliopsida</taxon>
        <taxon>eudicotyledons</taxon>
        <taxon>Gunneridae</taxon>
        <taxon>Pentapetalae</taxon>
        <taxon>asterids</taxon>
        <taxon>lamiids</taxon>
        <taxon>Solanales</taxon>
        <taxon>Solanaceae</taxon>
        <taxon>Solanoideae</taxon>
        <taxon>Solaneae</taxon>
        <taxon>Solanum</taxon>
    </lineage>
</organism>
<keyword evidence="3" id="KW-1185">Reference proteome</keyword>
<gene>
    <name evidence="2" type="ORF">H5410_053002</name>
</gene>
<dbReference type="EMBL" id="JACXVP010000010">
    <property type="protein sequence ID" value="KAG5582375.1"/>
    <property type="molecule type" value="Genomic_DNA"/>
</dbReference>
<dbReference type="AlphaFoldDB" id="A0A9J5X3R3"/>
<evidence type="ECO:0000256" key="1">
    <source>
        <dbReference type="SAM" id="Coils"/>
    </source>
</evidence>
<evidence type="ECO:0000313" key="2">
    <source>
        <dbReference type="EMBL" id="KAG5582375.1"/>
    </source>
</evidence>
<accession>A0A9J5X3R3</accession>
<name>A0A9J5X3R3_SOLCO</name>
<protein>
    <submittedName>
        <fullName evidence="2">Uncharacterized protein</fullName>
    </submittedName>
</protein>
<comment type="caution">
    <text evidence="2">The sequence shown here is derived from an EMBL/GenBank/DDBJ whole genome shotgun (WGS) entry which is preliminary data.</text>
</comment>
<dbReference type="Proteomes" id="UP000824120">
    <property type="component" value="Chromosome 10"/>
</dbReference>
<feature type="coiled-coil region" evidence="1">
    <location>
        <begin position="30"/>
        <end position="64"/>
    </location>
</feature>